<dbReference type="SUPFAM" id="SSF53756">
    <property type="entry name" value="UDP-Glycosyltransferase/glycogen phosphorylase"/>
    <property type="match status" value="1"/>
</dbReference>
<reference evidence="4" key="1">
    <citation type="submission" date="2017-08" db="EMBL/GenBank/DDBJ databases">
        <title>A dynamic microbial community with high functional redundancy inhabits the cold, oxic subseafloor aquifer.</title>
        <authorList>
            <person name="Tully B.J."/>
            <person name="Wheat C.G."/>
            <person name="Glazer B.T."/>
            <person name="Huber J.A."/>
        </authorList>
    </citation>
    <scope>NUCLEOTIDE SEQUENCE [LARGE SCALE GENOMIC DNA]</scope>
</reference>
<dbReference type="Proteomes" id="UP000218113">
    <property type="component" value="Unassembled WGS sequence"/>
</dbReference>
<proteinExistence type="predicted"/>
<evidence type="ECO:0000259" key="2">
    <source>
        <dbReference type="Pfam" id="PF13439"/>
    </source>
</evidence>
<evidence type="ECO:0000313" key="4">
    <source>
        <dbReference type="Proteomes" id="UP000218113"/>
    </source>
</evidence>
<evidence type="ECO:0000313" key="3">
    <source>
        <dbReference type="EMBL" id="PCI24925.1"/>
    </source>
</evidence>
<feature type="domain" description="Glycosyl transferase family 1" evidence="1">
    <location>
        <begin position="177"/>
        <end position="340"/>
    </location>
</feature>
<feature type="domain" description="Glycosyltransferase subfamily 4-like N-terminal" evidence="2">
    <location>
        <begin position="48"/>
        <end position="163"/>
    </location>
</feature>
<name>A0A2A4SVM1_9DELT</name>
<protein>
    <recommendedName>
        <fullName evidence="5">Glycosyltransferase family 1 protein</fullName>
    </recommendedName>
</protein>
<dbReference type="PANTHER" id="PTHR45947:SF3">
    <property type="entry name" value="SULFOQUINOVOSYL TRANSFERASE SQD2"/>
    <property type="match status" value="1"/>
</dbReference>
<dbReference type="Gene3D" id="3.40.50.2000">
    <property type="entry name" value="Glycogen Phosphorylase B"/>
    <property type="match status" value="2"/>
</dbReference>
<accession>A0A2A4SVM1</accession>
<dbReference type="GO" id="GO:0016757">
    <property type="term" value="F:glycosyltransferase activity"/>
    <property type="evidence" value="ECO:0007669"/>
    <property type="project" value="InterPro"/>
</dbReference>
<dbReference type="PANTHER" id="PTHR45947">
    <property type="entry name" value="SULFOQUINOVOSYL TRANSFERASE SQD2"/>
    <property type="match status" value="1"/>
</dbReference>
<dbReference type="InterPro" id="IPR001296">
    <property type="entry name" value="Glyco_trans_1"/>
</dbReference>
<evidence type="ECO:0008006" key="5">
    <source>
        <dbReference type="Google" id="ProtNLM"/>
    </source>
</evidence>
<dbReference type="Pfam" id="PF13439">
    <property type="entry name" value="Glyco_transf_4"/>
    <property type="match status" value="1"/>
</dbReference>
<dbReference type="AlphaFoldDB" id="A0A2A4SVM1"/>
<sequence>MKVLFIHSSGNNIAGSEIILLKMLKHLHPSIEKSVLLPEKGIFYDRLKQEKQQVYLSSFKGFYRKKPVSYLKELWTFAKVVREIQPDLIHTSTAGPVQYAYPLSKYLGIPLVCHIQCPYSKDDLRRYFPHKATKIIAISQTLKDIFDPKYKDKIKVIYSGIPTPNLNRQVMRARILNQFGLGSEALLLGILGQIIPRKGIRLFLKAAKQIVSELPQTRFLIVGDEKNEHGLMMKQLSKELGIEKYVIWAGYQTNSQEWMAGMDILAVPSKSEGFGLVAAEAGAVGTPVIASDVDGLPEIIEHGLNGYLIPVGDESAFVFYAKKLLLDEKKRAQMASQGKQKVQKTFSFEKSMEGIERIYSELLPSVAFKGVQDKAACTPS</sequence>
<dbReference type="InterPro" id="IPR050194">
    <property type="entry name" value="Glycosyltransferase_grp1"/>
</dbReference>
<gene>
    <name evidence="3" type="ORF">COB67_11230</name>
</gene>
<comment type="caution">
    <text evidence="3">The sequence shown here is derived from an EMBL/GenBank/DDBJ whole genome shotgun (WGS) entry which is preliminary data.</text>
</comment>
<organism evidence="3 4">
    <name type="scientific">SAR324 cluster bacterium</name>
    <dbReference type="NCBI Taxonomy" id="2024889"/>
    <lineage>
        <taxon>Bacteria</taxon>
        <taxon>Deltaproteobacteria</taxon>
        <taxon>SAR324 cluster</taxon>
    </lineage>
</organism>
<dbReference type="Pfam" id="PF00534">
    <property type="entry name" value="Glycos_transf_1"/>
    <property type="match status" value="1"/>
</dbReference>
<dbReference type="EMBL" id="NVSR01000118">
    <property type="protein sequence ID" value="PCI24925.1"/>
    <property type="molecule type" value="Genomic_DNA"/>
</dbReference>
<evidence type="ECO:0000259" key="1">
    <source>
        <dbReference type="Pfam" id="PF00534"/>
    </source>
</evidence>
<dbReference type="CDD" id="cd03801">
    <property type="entry name" value="GT4_PimA-like"/>
    <property type="match status" value="1"/>
</dbReference>
<dbReference type="InterPro" id="IPR028098">
    <property type="entry name" value="Glyco_trans_4-like_N"/>
</dbReference>